<evidence type="ECO:0000313" key="3">
    <source>
        <dbReference type="Proteomes" id="UP000253215"/>
    </source>
</evidence>
<keyword evidence="1" id="KW-0472">Membrane</keyword>
<comment type="caution">
    <text evidence="2">The sequence shown here is derived from an EMBL/GenBank/DDBJ whole genome shotgun (WGS) entry which is preliminary data.</text>
</comment>
<feature type="transmembrane region" description="Helical" evidence="1">
    <location>
        <begin position="93"/>
        <end position="116"/>
    </location>
</feature>
<dbReference type="AlphaFoldDB" id="A0A368UBV3"/>
<evidence type="ECO:0000313" key="2">
    <source>
        <dbReference type="EMBL" id="RCW16441.1"/>
    </source>
</evidence>
<gene>
    <name evidence="2" type="ORF">CAC02_08535</name>
</gene>
<dbReference type="InterPro" id="IPR024515">
    <property type="entry name" value="DUF3397"/>
</dbReference>
<organism evidence="2 3">
    <name type="scientific">Streptococcus gallolyticus</name>
    <dbReference type="NCBI Taxonomy" id="315405"/>
    <lineage>
        <taxon>Bacteria</taxon>
        <taxon>Bacillati</taxon>
        <taxon>Bacillota</taxon>
        <taxon>Bacilli</taxon>
        <taxon>Lactobacillales</taxon>
        <taxon>Streptococcaceae</taxon>
        <taxon>Streptococcus</taxon>
    </lineage>
</organism>
<dbReference type="EMBL" id="NETH01000045">
    <property type="protein sequence ID" value="RCW16441.1"/>
    <property type="molecule type" value="Genomic_DNA"/>
</dbReference>
<name>A0A368UBV3_9STRE</name>
<proteinExistence type="predicted"/>
<feature type="transmembrane region" description="Helical" evidence="1">
    <location>
        <begin position="6"/>
        <end position="26"/>
    </location>
</feature>
<reference evidence="2 3" key="1">
    <citation type="journal article" date="2018" name="Sci. Rep.">
        <title>Network-guided genomic and metagenomic analysis of the faecal microbiota of the critically endangered kakapo.</title>
        <authorList>
            <person name="Waite D.W."/>
            <person name="Dsouza M."/>
            <person name="Sekiguchi Y."/>
            <person name="Hugenholtz P."/>
            <person name="Taylor M.W."/>
        </authorList>
    </citation>
    <scope>NUCLEOTIDE SEQUENCE [LARGE SCALE GENOMIC DNA]</scope>
    <source>
        <strain evidence="2 3">BI02</strain>
    </source>
</reference>
<dbReference type="Pfam" id="PF11877">
    <property type="entry name" value="DUF3397"/>
    <property type="match status" value="1"/>
</dbReference>
<dbReference type="Proteomes" id="UP000253215">
    <property type="component" value="Unassembled WGS sequence"/>
</dbReference>
<keyword evidence="1" id="KW-1133">Transmembrane helix</keyword>
<evidence type="ECO:0000256" key="1">
    <source>
        <dbReference type="SAM" id="Phobius"/>
    </source>
</evidence>
<evidence type="ECO:0008006" key="4">
    <source>
        <dbReference type="Google" id="ProtNLM"/>
    </source>
</evidence>
<keyword evidence="1" id="KW-0812">Transmembrane</keyword>
<protein>
    <recommendedName>
        <fullName evidence="4">DUF3397 domain-containing protein</fullName>
    </recommendedName>
</protein>
<feature type="transmembrane region" description="Helical" evidence="1">
    <location>
        <begin position="60"/>
        <end position="81"/>
    </location>
</feature>
<sequence length="117" mass="13971">MMMYKLFSFSFVFLIPIFAYILVTFFKLKRFGILFTDIAFPIFAFEIGLVGNKFLGGSIFFYYLICLSLLAIILTVTFLRRDHSFSYRRFGKFFWRSGFILTFLFYIMILILIFTIT</sequence>
<feature type="transmembrane region" description="Helical" evidence="1">
    <location>
        <begin position="33"/>
        <end position="54"/>
    </location>
</feature>
<accession>A0A368UBV3</accession>